<dbReference type="GO" id="GO:0003677">
    <property type="term" value="F:DNA binding"/>
    <property type="evidence" value="ECO:0007669"/>
    <property type="project" value="InterPro"/>
</dbReference>
<feature type="coiled-coil region" evidence="8">
    <location>
        <begin position="4"/>
        <end position="31"/>
    </location>
</feature>
<dbReference type="PRINTS" id="PR00726">
    <property type="entry name" value="LEXASERPTASE"/>
</dbReference>
<accession>A0A1L8SW92</accession>
<organism evidence="10 11">
    <name type="scientific">Enterococcus devriesei</name>
    <dbReference type="NCBI Taxonomy" id="319970"/>
    <lineage>
        <taxon>Bacteria</taxon>
        <taxon>Bacillati</taxon>
        <taxon>Bacillota</taxon>
        <taxon>Bacilli</taxon>
        <taxon>Lactobacillales</taxon>
        <taxon>Enterococcaceae</taxon>
        <taxon>Enterococcus</taxon>
    </lineage>
</organism>
<evidence type="ECO:0000256" key="5">
    <source>
        <dbReference type="ARBA" id="ARBA00023204"/>
    </source>
</evidence>
<evidence type="ECO:0000256" key="6">
    <source>
        <dbReference type="ARBA" id="ARBA00023236"/>
    </source>
</evidence>
<dbReference type="RefSeq" id="WP_071861485.1">
    <property type="nucleotide sequence ID" value="NZ_JBHLVS010000031.1"/>
</dbReference>
<evidence type="ECO:0000313" key="10">
    <source>
        <dbReference type="EMBL" id="OJG36236.1"/>
    </source>
</evidence>
<dbReference type="Pfam" id="PF13443">
    <property type="entry name" value="HTH_26"/>
    <property type="match status" value="1"/>
</dbReference>
<dbReference type="Gene3D" id="1.10.260.40">
    <property type="entry name" value="lambda repressor-like DNA-binding domains"/>
    <property type="match status" value="1"/>
</dbReference>
<evidence type="ECO:0000313" key="11">
    <source>
        <dbReference type="Proteomes" id="UP000183700"/>
    </source>
</evidence>
<dbReference type="InterPro" id="IPR036286">
    <property type="entry name" value="LexA/Signal_pep-like_sf"/>
</dbReference>
<dbReference type="InterPro" id="IPR001387">
    <property type="entry name" value="Cro/C1-type_HTH"/>
</dbReference>
<evidence type="ECO:0000259" key="9">
    <source>
        <dbReference type="PROSITE" id="PS50943"/>
    </source>
</evidence>
<dbReference type="GO" id="GO:0006281">
    <property type="term" value="P:DNA repair"/>
    <property type="evidence" value="ECO:0007669"/>
    <property type="project" value="UniProtKB-KW"/>
</dbReference>
<dbReference type="CDD" id="cd00093">
    <property type="entry name" value="HTH_XRE"/>
    <property type="match status" value="1"/>
</dbReference>
<keyword evidence="8" id="KW-0175">Coiled coil</keyword>
<dbReference type="InterPro" id="IPR010982">
    <property type="entry name" value="Lambda_DNA-bd_dom_sf"/>
</dbReference>
<dbReference type="SUPFAM" id="SSF51306">
    <property type="entry name" value="LexA/Signal peptidase"/>
    <property type="match status" value="1"/>
</dbReference>
<dbReference type="GO" id="GO:0009432">
    <property type="term" value="P:SOS response"/>
    <property type="evidence" value="ECO:0007669"/>
    <property type="project" value="UniProtKB-KW"/>
</dbReference>
<dbReference type="PANTHER" id="PTHR33516:SF2">
    <property type="entry name" value="LEXA REPRESSOR-RELATED"/>
    <property type="match status" value="1"/>
</dbReference>
<dbReference type="STRING" id="319970.RV00_GL001595"/>
<evidence type="ECO:0000256" key="8">
    <source>
        <dbReference type="SAM" id="Coils"/>
    </source>
</evidence>
<evidence type="ECO:0000256" key="1">
    <source>
        <dbReference type="ARBA" id="ARBA00007484"/>
    </source>
</evidence>
<reference evidence="10 11" key="1">
    <citation type="submission" date="2014-12" db="EMBL/GenBank/DDBJ databases">
        <title>Draft genome sequences of 29 type strains of Enterococci.</title>
        <authorList>
            <person name="Zhong Z."/>
            <person name="Sun Z."/>
            <person name="Liu W."/>
            <person name="Zhang W."/>
            <person name="Zhang H."/>
        </authorList>
    </citation>
    <scope>NUCLEOTIDE SEQUENCE [LARGE SCALE GENOMIC DNA]</scope>
    <source>
        <strain evidence="10 11">DSM 22802</strain>
    </source>
</reference>
<keyword evidence="11" id="KW-1185">Reference proteome</keyword>
<comment type="caution">
    <text evidence="10">The sequence shown here is derived from an EMBL/GenBank/DDBJ whole genome shotgun (WGS) entry which is preliminary data.</text>
</comment>
<dbReference type="Gene3D" id="2.10.109.10">
    <property type="entry name" value="Umud Fragment, subunit A"/>
    <property type="match status" value="1"/>
</dbReference>
<gene>
    <name evidence="10" type="ORF">RV00_GL001595</name>
</gene>
<dbReference type="EMBL" id="JXKM01000003">
    <property type="protein sequence ID" value="OJG36236.1"/>
    <property type="molecule type" value="Genomic_DNA"/>
</dbReference>
<dbReference type="InterPro" id="IPR006197">
    <property type="entry name" value="Peptidase_S24_LexA"/>
</dbReference>
<dbReference type="SUPFAM" id="SSF47413">
    <property type="entry name" value="lambda repressor-like DNA-binding domains"/>
    <property type="match status" value="1"/>
</dbReference>
<keyword evidence="2" id="KW-0227">DNA damage</keyword>
<dbReference type="InterPro" id="IPR050077">
    <property type="entry name" value="LexA_repressor"/>
</dbReference>
<dbReference type="CDD" id="cd06529">
    <property type="entry name" value="S24_LexA-like"/>
    <property type="match status" value="1"/>
</dbReference>
<keyword evidence="6" id="KW-0742">SOS response</keyword>
<comment type="similarity">
    <text evidence="1 7">Belongs to the peptidase S24 family.</text>
</comment>
<dbReference type="PANTHER" id="PTHR33516">
    <property type="entry name" value="LEXA REPRESSOR"/>
    <property type="match status" value="1"/>
</dbReference>
<evidence type="ECO:0000256" key="2">
    <source>
        <dbReference type="ARBA" id="ARBA00022763"/>
    </source>
</evidence>
<keyword evidence="4 7" id="KW-0068">Autocatalytic cleavage</keyword>
<feature type="domain" description="HTH cro/C1-type" evidence="9">
    <location>
        <begin position="18"/>
        <end position="72"/>
    </location>
</feature>
<keyword evidence="3 7" id="KW-0378">Hydrolase</keyword>
<dbReference type="Proteomes" id="UP000183700">
    <property type="component" value="Unassembled WGS sequence"/>
</dbReference>
<proteinExistence type="inferred from homology"/>
<dbReference type="GO" id="GO:0006355">
    <property type="term" value="P:regulation of DNA-templated transcription"/>
    <property type="evidence" value="ECO:0007669"/>
    <property type="project" value="InterPro"/>
</dbReference>
<evidence type="ECO:0000256" key="4">
    <source>
        <dbReference type="ARBA" id="ARBA00022813"/>
    </source>
</evidence>
<dbReference type="InterPro" id="IPR039418">
    <property type="entry name" value="LexA-like"/>
</dbReference>
<dbReference type="PROSITE" id="PS50943">
    <property type="entry name" value="HTH_CROC1"/>
    <property type="match status" value="1"/>
</dbReference>
<keyword evidence="5" id="KW-0234">DNA repair</keyword>
<protein>
    <submittedName>
        <fullName evidence="10">XRE family transcriptional regulator</fullName>
    </submittedName>
</protein>
<dbReference type="SMART" id="SM00530">
    <property type="entry name" value="HTH_XRE"/>
    <property type="match status" value="1"/>
</dbReference>
<sequence>MKQLTTAQKQREILANNLNELLELKRKTQADVIRDTGFAEATVRSWFSGEKYPRLDKIQALADYFNVPRSRITEEQIDGMLKVSQLVSIPIIGDIACGDPITAVENIQGYRDEAADTLPTGNLFYLHCKGNSMAPTIPNGAYVLIRQQPDVEDGEIAAVLVNGDTEATLKRVKRQGSLVMLMPDNQSYDPYVVTPDNPARILGKALKMSADL</sequence>
<name>A0A1L8SW92_9ENTE</name>
<dbReference type="AlphaFoldDB" id="A0A1L8SW92"/>
<dbReference type="OrthoDB" id="2475196at2"/>
<dbReference type="Pfam" id="PF00717">
    <property type="entry name" value="Peptidase_S24"/>
    <property type="match status" value="1"/>
</dbReference>
<dbReference type="InterPro" id="IPR015927">
    <property type="entry name" value="Peptidase_S24_S26A/B/C"/>
</dbReference>
<dbReference type="GO" id="GO:0016787">
    <property type="term" value="F:hydrolase activity"/>
    <property type="evidence" value="ECO:0007669"/>
    <property type="project" value="UniProtKB-KW"/>
</dbReference>
<evidence type="ECO:0000256" key="7">
    <source>
        <dbReference type="RuleBase" id="RU003991"/>
    </source>
</evidence>
<evidence type="ECO:0000256" key="3">
    <source>
        <dbReference type="ARBA" id="ARBA00022801"/>
    </source>
</evidence>